<reference evidence="8 9" key="1">
    <citation type="journal article" date="2016" name="Nat. Commun.">
        <title>Thousands of microbial genomes shed light on interconnected biogeochemical processes in an aquifer system.</title>
        <authorList>
            <person name="Anantharaman K."/>
            <person name="Brown C.T."/>
            <person name="Hug L.A."/>
            <person name="Sharon I."/>
            <person name="Castelle C.J."/>
            <person name="Probst A.J."/>
            <person name="Thomas B.C."/>
            <person name="Singh A."/>
            <person name="Wilkins M.J."/>
            <person name="Karaoz U."/>
            <person name="Brodie E.L."/>
            <person name="Williams K.H."/>
            <person name="Hubbard S.S."/>
            <person name="Banfield J.F."/>
        </authorList>
    </citation>
    <scope>NUCLEOTIDE SEQUENCE [LARGE SCALE GENOMIC DNA]</scope>
</reference>
<evidence type="ECO:0000313" key="9">
    <source>
        <dbReference type="Proteomes" id="UP000177080"/>
    </source>
</evidence>
<accession>A0A1F4ZAC1</accession>
<evidence type="ECO:0000256" key="5">
    <source>
        <dbReference type="ARBA" id="ARBA00022801"/>
    </source>
</evidence>
<evidence type="ECO:0000256" key="2">
    <source>
        <dbReference type="ARBA" id="ARBA00022649"/>
    </source>
</evidence>
<evidence type="ECO:0000256" key="4">
    <source>
        <dbReference type="ARBA" id="ARBA00022759"/>
    </source>
</evidence>
<comment type="caution">
    <text evidence="8">The sequence shown here is derived from an EMBL/GenBank/DDBJ whole genome shotgun (WGS) entry which is preliminary data.</text>
</comment>
<evidence type="ECO:0000256" key="6">
    <source>
        <dbReference type="ARBA" id="ARBA00022884"/>
    </source>
</evidence>
<dbReference type="SUPFAM" id="SSF54786">
    <property type="entry name" value="YcfA/nrd intein domain"/>
    <property type="match status" value="1"/>
</dbReference>
<dbReference type="Pfam" id="PF07927">
    <property type="entry name" value="HicA_toxin"/>
    <property type="match status" value="1"/>
</dbReference>
<dbReference type="InterPro" id="IPR038570">
    <property type="entry name" value="HicA_sf"/>
</dbReference>
<dbReference type="Proteomes" id="UP000177080">
    <property type="component" value="Unassembled WGS sequence"/>
</dbReference>
<evidence type="ECO:0008006" key="10">
    <source>
        <dbReference type="Google" id="ProtNLM"/>
    </source>
</evidence>
<evidence type="ECO:0000256" key="7">
    <source>
        <dbReference type="ARBA" id="ARBA00023016"/>
    </source>
</evidence>
<gene>
    <name evidence="8" type="ORF">A2989_00010</name>
</gene>
<proteinExistence type="inferred from homology"/>
<keyword evidence="4" id="KW-0255">Endonuclease</keyword>
<dbReference type="GO" id="GO:0016787">
    <property type="term" value="F:hydrolase activity"/>
    <property type="evidence" value="ECO:0007669"/>
    <property type="project" value="UniProtKB-KW"/>
</dbReference>
<organism evidence="8 9">
    <name type="scientific">Candidatus Amesbacteria bacterium RIFCSPLOWO2_01_FULL_48_25</name>
    <dbReference type="NCBI Taxonomy" id="1797259"/>
    <lineage>
        <taxon>Bacteria</taxon>
        <taxon>Candidatus Amesiibacteriota</taxon>
    </lineage>
</organism>
<protein>
    <recommendedName>
        <fullName evidence="10">Addiction module toxin, HicA family</fullName>
    </recommendedName>
</protein>
<keyword evidence="7" id="KW-0346">Stress response</keyword>
<evidence type="ECO:0000256" key="1">
    <source>
        <dbReference type="ARBA" id="ARBA00006620"/>
    </source>
</evidence>
<dbReference type="GO" id="GO:0004519">
    <property type="term" value="F:endonuclease activity"/>
    <property type="evidence" value="ECO:0007669"/>
    <property type="project" value="UniProtKB-KW"/>
</dbReference>
<dbReference type="AlphaFoldDB" id="A0A1F4ZAC1"/>
<keyword evidence="6" id="KW-0694">RNA-binding</keyword>
<evidence type="ECO:0000256" key="3">
    <source>
        <dbReference type="ARBA" id="ARBA00022722"/>
    </source>
</evidence>
<dbReference type="InterPro" id="IPR012933">
    <property type="entry name" value="HicA_mRNA_interferase"/>
</dbReference>
<name>A0A1F4ZAC1_9BACT</name>
<dbReference type="GO" id="GO:0003729">
    <property type="term" value="F:mRNA binding"/>
    <property type="evidence" value="ECO:0007669"/>
    <property type="project" value="InterPro"/>
</dbReference>
<dbReference type="EMBL" id="MEXN01000007">
    <property type="protein sequence ID" value="OGD03202.1"/>
    <property type="molecule type" value="Genomic_DNA"/>
</dbReference>
<comment type="similarity">
    <text evidence="1">Belongs to the HicA mRNA interferase family.</text>
</comment>
<sequence>MPRITPLDWKQFEKFLLYVGCTFERQKGDHRVYWRKGLTRPVILPMYKNLPIFVIRNNLRTLGISPEEYTQILKKI</sequence>
<evidence type="ECO:0000313" key="8">
    <source>
        <dbReference type="EMBL" id="OGD03202.1"/>
    </source>
</evidence>
<dbReference type="STRING" id="1797259.A2989_00010"/>
<keyword evidence="5" id="KW-0378">Hydrolase</keyword>
<keyword evidence="2" id="KW-1277">Toxin-antitoxin system</keyword>
<dbReference type="Gene3D" id="3.30.920.30">
    <property type="entry name" value="Hypothetical protein"/>
    <property type="match status" value="1"/>
</dbReference>
<keyword evidence="3" id="KW-0540">Nuclease</keyword>